<keyword evidence="1" id="KW-0812">Transmembrane</keyword>
<evidence type="ECO:0008006" key="4">
    <source>
        <dbReference type="Google" id="ProtNLM"/>
    </source>
</evidence>
<feature type="transmembrane region" description="Helical" evidence="1">
    <location>
        <begin position="201"/>
        <end position="219"/>
    </location>
</feature>
<dbReference type="Proteomes" id="UP000053562">
    <property type="component" value="Unassembled WGS sequence"/>
</dbReference>
<dbReference type="EMBL" id="KQ234598">
    <property type="protein sequence ID" value="KMZ76826.1"/>
    <property type="molecule type" value="Genomic_DNA"/>
</dbReference>
<sequence length="226" mass="26648">MEKFDTENAGFLPSFCSSVKKEITQHENTEYDKFCPKIMGYLTDVKANYEDHLIDKGCIYLYYWLYYVYFKNQQTSDEAFNLYIFLLDKYSQLNEEICKKYQKKIKEDILKKLKDLDDMNENLNSIINNNAPNDNFCKCAKECAETYMKHKITCTDYKEINFCNELENIRNQYNSLANKIANCDAEKWLPSFNGNNPIVTVIYPLAAILLMSFTLFILYKVNNSFS</sequence>
<reference evidence="2 3" key="1">
    <citation type="submission" date="2011-08" db="EMBL/GenBank/DDBJ databases">
        <title>The Genome Sequence of Plasmodium vivax India VII.</title>
        <authorList>
            <consortium name="The Broad Institute Genome Sequencing Platform"/>
            <consortium name="The Broad Institute Genome Sequencing Center for Infectious Disease"/>
            <person name="Neafsey D."/>
            <person name="Carlton J."/>
            <person name="Barnwell J."/>
            <person name="Collins W."/>
            <person name="Escalante A."/>
            <person name="Mullikin J."/>
            <person name="Saul A."/>
            <person name="Guigo R."/>
            <person name="Camara F."/>
            <person name="Young S.K."/>
            <person name="Zeng Q."/>
            <person name="Gargeya S."/>
            <person name="Fitzgerald M."/>
            <person name="Haas B."/>
            <person name="Abouelleil A."/>
            <person name="Alvarado L."/>
            <person name="Arachchi H.M."/>
            <person name="Berlin A."/>
            <person name="Brown A."/>
            <person name="Chapman S.B."/>
            <person name="Chen Z."/>
            <person name="Dunbar C."/>
            <person name="Freedman E."/>
            <person name="Gearin G."/>
            <person name="Gellesch M."/>
            <person name="Goldberg J."/>
            <person name="Griggs A."/>
            <person name="Gujja S."/>
            <person name="Heiman D."/>
            <person name="Howarth C."/>
            <person name="Larson L."/>
            <person name="Lui A."/>
            <person name="MacDonald P.J.P."/>
            <person name="Montmayeur A."/>
            <person name="Murphy C."/>
            <person name="Neiman D."/>
            <person name="Pearson M."/>
            <person name="Priest M."/>
            <person name="Roberts A."/>
            <person name="Saif S."/>
            <person name="Shea T."/>
            <person name="Shenoy N."/>
            <person name="Sisk P."/>
            <person name="Stolte C."/>
            <person name="Sykes S."/>
            <person name="Wortman J."/>
            <person name="Nusbaum C."/>
            <person name="Birren B."/>
        </authorList>
    </citation>
    <scope>NUCLEOTIDE SEQUENCE [LARGE SCALE GENOMIC DNA]</scope>
    <source>
        <strain evidence="2 3">India VII</strain>
    </source>
</reference>
<proteinExistence type="predicted"/>
<evidence type="ECO:0000313" key="3">
    <source>
        <dbReference type="Proteomes" id="UP000053562"/>
    </source>
</evidence>
<gene>
    <name evidence="2" type="ORF">PVIIG_06295</name>
</gene>
<evidence type="ECO:0000256" key="1">
    <source>
        <dbReference type="SAM" id="Phobius"/>
    </source>
</evidence>
<accession>A0A0J9S258</accession>
<evidence type="ECO:0000313" key="2">
    <source>
        <dbReference type="EMBL" id="KMZ76826.1"/>
    </source>
</evidence>
<organism evidence="2 3">
    <name type="scientific">Plasmodium vivax India VII</name>
    <dbReference type="NCBI Taxonomy" id="1077284"/>
    <lineage>
        <taxon>Eukaryota</taxon>
        <taxon>Sar</taxon>
        <taxon>Alveolata</taxon>
        <taxon>Apicomplexa</taxon>
        <taxon>Aconoidasida</taxon>
        <taxon>Haemosporida</taxon>
        <taxon>Plasmodiidae</taxon>
        <taxon>Plasmodium</taxon>
        <taxon>Plasmodium (Plasmodium)</taxon>
    </lineage>
</organism>
<keyword evidence="1" id="KW-0472">Membrane</keyword>
<dbReference type="AlphaFoldDB" id="A0A0J9S258"/>
<protein>
    <recommendedName>
        <fullName evidence="4">Variable surface protein</fullName>
    </recommendedName>
</protein>
<keyword evidence="1" id="KW-1133">Transmembrane helix</keyword>
<name>A0A0J9S258_PLAVI</name>